<evidence type="ECO:0000259" key="6">
    <source>
        <dbReference type="Pfam" id="PF01368"/>
    </source>
</evidence>
<dbReference type="GO" id="GO:0006281">
    <property type="term" value="P:DNA repair"/>
    <property type="evidence" value="ECO:0007669"/>
    <property type="project" value="InterPro"/>
</dbReference>
<dbReference type="Pfam" id="PF02272">
    <property type="entry name" value="DHHA1"/>
    <property type="match status" value="1"/>
</dbReference>
<protein>
    <recommendedName>
        <fullName evidence="2">Single-stranded-DNA-specific exonuclease RecJ</fullName>
    </recommendedName>
</protein>
<keyword evidence="4" id="KW-0378">Hydrolase</keyword>
<dbReference type="Pfam" id="PF01368">
    <property type="entry name" value="DHH"/>
    <property type="match status" value="1"/>
</dbReference>
<evidence type="ECO:0000259" key="7">
    <source>
        <dbReference type="Pfam" id="PF02272"/>
    </source>
</evidence>
<evidence type="ECO:0000256" key="4">
    <source>
        <dbReference type="ARBA" id="ARBA00022801"/>
    </source>
</evidence>
<dbReference type="InterPro" id="IPR004610">
    <property type="entry name" value="RecJ"/>
</dbReference>
<dbReference type="AlphaFoldDB" id="A0A2J8B005"/>
<dbReference type="GO" id="GO:0003676">
    <property type="term" value="F:nucleic acid binding"/>
    <property type="evidence" value="ECO:0007669"/>
    <property type="project" value="InterPro"/>
</dbReference>
<accession>A0A2J8B005</accession>
<evidence type="ECO:0000256" key="1">
    <source>
        <dbReference type="ARBA" id="ARBA00005915"/>
    </source>
</evidence>
<dbReference type="PANTHER" id="PTHR30255:SF2">
    <property type="entry name" value="SINGLE-STRANDED-DNA-SPECIFIC EXONUCLEASE RECJ"/>
    <property type="match status" value="1"/>
</dbReference>
<sequence>MNLLKHKWTEAPQLPLPTEATKTVAAPLGLSEIIKASRMAETAAQAETPPVDLGEEWHSPFLFNEMEKAVHTVADVIARHGIVMIHGDYDADGLTATAVLYRYLSQFGLEIYTYIPDRLEEGYGLAAGGVKSALEHKVDLVITVDCGIVSHDEIAELSAAGILTVVTDHHNCRPTLPAADACLNPKWPGESYPFPYLAGAGVALKLVQGMSEFFHQPEDVWRDLTDFAMIGTVADVMPLVGENVAIVKEGLSRLNNRARAAWQILLNLPTDETITATTIGFRLAPLINAAGRMGCVSPALQIMLTDEADIAGEMAQKLQSLNEKRRELTQAVWTEVERQICENPLFLAAPILFVAGENWHTGILGILAAKAAAEFNRPTFVLNREVDADGKVLYRGSGRTYGTIDLVATLNTLAPLLEAYGGHRQAAGVTVTAAALAEIQALLAGKQQAAFTCTELAGLPELCERTPLPCDLEVDLSVCNVTNWQELQNLQPFGESNPEPVLAWQGCTVLQLRKIGKQKQHLQLLLQDKAGRRIKGIFFGGGYWADAITAPVKLDLLGVLQINTWQGLTEAQLRVVDIHLCLESLEKANLAVASEICASSEPAVSDETGYLPRRISENPQAQKQFLAEVYRFLQRVLDQTWQLVDPAWLADVWSWHFKFKFAGELVEKILTLFAESGILECKSWSAKNEHLYLIGLRQPHNKVKLSDLDAYHKLMHRW</sequence>
<dbReference type="InterPro" id="IPR003156">
    <property type="entry name" value="DHHA1_dom"/>
</dbReference>
<dbReference type="InterPro" id="IPR051673">
    <property type="entry name" value="SSDNA_exonuclease_RecJ"/>
</dbReference>
<evidence type="ECO:0000256" key="2">
    <source>
        <dbReference type="ARBA" id="ARBA00019841"/>
    </source>
</evidence>
<comment type="caution">
    <text evidence="9">The sequence shown here is derived from an EMBL/GenBank/DDBJ whole genome shotgun (WGS) entry which is preliminary data.</text>
</comment>
<gene>
    <name evidence="9" type="ORF">B7R76_07140</name>
</gene>
<dbReference type="InterPro" id="IPR038763">
    <property type="entry name" value="DHH_sf"/>
</dbReference>
<feature type="domain" description="RecJ OB" evidence="8">
    <location>
        <begin position="470"/>
        <end position="577"/>
    </location>
</feature>
<evidence type="ECO:0000313" key="10">
    <source>
        <dbReference type="Proteomes" id="UP000236394"/>
    </source>
</evidence>
<keyword evidence="3" id="KW-0540">Nuclease</keyword>
<dbReference type="SUPFAM" id="SSF64182">
    <property type="entry name" value="DHH phosphoesterases"/>
    <property type="match status" value="1"/>
</dbReference>
<evidence type="ECO:0000313" key="9">
    <source>
        <dbReference type="EMBL" id="PNH18099.1"/>
    </source>
</evidence>
<reference evidence="10" key="1">
    <citation type="submission" date="2017-04" db="EMBL/GenBank/DDBJ databases">
        <authorList>
            <person name="Bumgarner R.E."/>
            <person name="Fredricks D.N."/>
            <person name="Srinivasan S."/>
        </authorList>
    </citation>
    <scope>NUCLEOTIDE SEQUENCE [LARGE SCALE GENOMIC DNA]</scope>
    <source>
        <strain evidence="10">KA00405</strain>
    </source>
</reference>
<dbReference type="GO" id="GO:0006310">
    <property type="term" value="P:DNA recombination"/>
    <property type="evidence" value="ECO:0007669"/>
    <property type="project" value="InterPro"/>
</dbReference>
<evidence type="ECO:0000256" key="3">
    <source>
        <dbReference type="ARBA" id="ARBA00022722"/>
    </source>
</evidence>
<dbReference type="NCBIfam" id="TIGR00644">
    <property type="entry name" value="recJ"/>
    <property type="match status" value="1"/>
</dbReference>
<keyword evidence="5 9" id="KW-0269">Exonuclease</keyword>
<dbReference type="GO" id="GO:0008409">
    <property type="term" value="F:5'-3' exonuclease activity"/>
    <property type="evidence" value="ECO:0007669"/>
    <property type="project" value="InterPro"/>
</dbReference>
<dbReference type="Proteomes" id="UP000236394">
    <property type="component" value="Unassembled WGS sequence"/>
</dbReference>
<dbReference type="InterPro" id="IPR041122">
    <property type="entry name" value="RecJ_OB"/>
</dbReference>
<evidence type="ECO:0000259" key="8">
    <source>
        <dbReference type="Pfam" id="PF17768"/>
    </source>
</evidence>
<comment type="similarity">
    <text evidence="1">Belongs to the RecJ family.</text>
</comment>
<dbReference type="Gene3D" id="2.40.50.460">
    <property type="match status" value="1"/>
</dbReference>
<dbReference type="Pfam" id="PF17768">
    <property type="entry name" value="RecJ_OB"/>
    <property type="match status" value="1"/>
</dbReference>
<organism evidence="9 10">
    <name type="scientific">Mageeibacillus indolicus</name>
    <dbReference type="NCBI Taxonomy" id="884684"/>
    <lineage>
        <taxon>Bacteria</taxon>
        <taxon>Bacillati</taxon>
        <taxon>Bacillota</taxon>
        <taxon>Clostridia</taxon>
        <taxon>Eubacteriales</taxon>
        <taxon>Oscillospiraceae</taxon>
        <taxon>Mageeibacillus</taxon>
    </lineage>
</organism>
<feature type="domain" description="DDH" evidence="6">
    <location>
        <begin position="83"/>
        <end position="232"/>
    </location>
</feature>
<name>A0A2J8B005_9FIRM</name>
<dbReference type="Gene3D" id="3.90.1640.30">
    <property type="match status" value="1"/>
</dbReference>
<evidence type="ECO:0000256" key="5">
    <source>
        <dbReference type="ARBA" id="ARBA00022839"/>
    </source>
</evidence>
<dbReference type="RefSeq" id="WP_102892724.1">
    <property type="nucleotide sequence ID" value="NZ_NBZD01000004.1"/>
</dbReference>
<feature type="domain" description="DHHA1" evidence="7">
    <location>
        <begin position="353"/>
        <end position="443"/>
    </location>
</feature>
<proteinExistence type="inferred from homology"/>
<dbReference type="PANTHER" id="PTHR30255">
    <property type="entry name" value="SINGLE-STRANDED-DNA-SPECIFIC EXONUCLEASE RECJ"/>
    <property type="match status" value="1"/>
</dbReference>
<dbReference type="EMBL" id="NBZD01000004">
    <property type="protein sequence ID" value="PNH18099.1"/>
    <property type="molecule type" value="Genomic_DNA"/>
</dbReference>
<dbReference type="InterPro" id="IPR001667">
    <property type="entry name" value="DDH_dom"/>
</dbReference>